<evidence type="ECO:0000256" key="2">
    <source>
        <dbReference type="ARBA" id="ARBA00022840"/>
    </source>
</evidence>
<keyword evidence="7" id="KW-1185">Reference proteome</keyword>
<keyword evidence="2" id="KW-0067">ATP-binding</keyword>
<sequence>MKEIQDLTSLLRGKTPIIVVETHEEQRLLELLKRVASCLYKPLFCWSITTGLSRIDRDMGTQKFNADPGDLLRHIKTTDQEGIYVLCDFHPFLKDAPINVRLIKEIAMEFESSRQTLVLVSHGVEIPPEFQRYCASFSLRLPGRNQLANLIAQEIAEVQNQGMQLTVEPGAAEQLADNLRGVTLDDARRLIHNAIVDDEALTKADLDKVNRAKFQLMNMDGVLRYEYDTRSFADIAGMDALKHWLKLRTPDDSRAQRTTQNALTPPKGIMLLGVQGCGKSLAAKAVAGIWHRPLLRLDMAALYNKYIGETEKNLKQALELADLMSPCVLWVDEIEKGISGGSGDEGTSKRILGTLLTWMAERKSDVFLVTTANDIQALPPELIRKGRLDEIFFVDLPDKTSREKILSIHLSRRRISLEPFDLQQLAMVSEGFSGAELEQVVISALYASASQEQGLSQNSLLEELAATRPIAVVMAEKITALRQWASNRAINAHTGS</sequence>
<evidence type="ECO:0000256" key="1">
    <source>
        <dbReference type="ARBA" id="ARBA00022741"/>
    </source>
</evidence>
<protein>
    <recommendedName>
        <fullName evidence="4">Uncharacterized AAA domain-containing protein ycf46</fullName>
    </recommendedName>
</protein>
<dbReference type="PANTHER" id="PTHR42960:SF1">
    <property type="entry name" value="YCF46 PROTEIN"/>
    <property type="match status" value="1"/>
</dbReference>
<dbReference type="Gene3D" id="1.10.8.60">
    <property type="match status" value="1"/>
</dbReference>
<evidence type="ECO:0000259" key="5">
    <source>
        <dbReference type="SMART" id="SM00382"/>
    </source>
</evidence>
<dbReference type="SMART" id="SM00382">
    <property type="entry name" value="AAA"/>
    <property type="match status" value="1"/>
</dbReference>
<dbReference type="Pfam" id="PF00004">
    <property type="entry name" value="AAA"/>
    <property type="match status" value="1"/>
</dbReference>
<dbReference type="InterPro" id="IPR027417">
    <property type="entry name" value="P-loop_NTPase"/>
</dbReference>
<comment type="caution">
    <text evidence="6">The sequence shown here is derived from an EMBL/GenBank/DDBJ whole genome shotgun (WGS) entry which is preliminary data.</text>
</comment>
<dbReference type="Proteomes" id="UP001202831">
    <property type="component" value="Unassembled WGS sequence"/>
</dbReference>
<dbReference type="Gene3D" id="3.40.50.300">
    <property type="entry name" value="P-loop containing nucleotide triphosphate hydrolases"/>
    <property type="match status" value="1"/>
</dbReference>
<dbReference type="InterPro" id="IPR003959">
    <property type="entry name" value="ATPase_AAA_core"/>
</dbReference>
<organism evidence="6 7">
    <name type="scientific">Shewanella corallii</name>
    <dbReference type="NCBI Taxonomy" id="560080"/>
    <lineage>
        <taxon>Bacteria</taxon>
        <taxon>Pseudomonadati</taxon>
        <taxon>Pseudomonadota</taxon>
        <taxon>Gammaproteobacteria</taxon>
        <taxon>Alteromonadales</taxon>
        <taxon>Shewanellaceae</taxon>
        <taxon>Shewanella</taxon>
    </lineage>
</organism>
<feature type="domain" description="AAA+ ATPase" evidence="5">
    <location>
        <begin position="265"/>
        <end position="398"/>
    </location>
</feature>
<proteinExistence type="inferred from homology"/>
<evidence type="ECO:0000313" key="6">
    <source>
        <dbReference type="EMBL" id="MCL2913627.1"/>
    </source>
</evidence>
<evidence type="ECO:0000256" key="4">
    <source>
        <dbReference type="ARBA" id="ARBA00040480"/>
    </source>
</evidence>
<comment type="similarity">
    <text evidence="3">Belongs to the AAA ATPase family. Highly divergent.</text>
</comment>
<dbReference type="InterPro" id="IPR052381">
    <property type="entry name" value="AAA_domain_protein"/>
</dbReference>
<dbReference type="RefSeq" id="WP_249248356.1">
    <property type="nucleotide sequence ID" value="NZ_JAKIKT010000002.1"/>
</dbReference>
<accession>A0ABT0N713</accession>
<dbReference type="EMBL" id="JAKIKT010000002">
    <property type="protein sequence ID" value="MCL2913627.1"/>
    <property type="molecule type" value="Genomic_DNA"/>
</dbReference>
<dbReference type="Pfam" id="PF17862">
    <property type="entry name" value="AAA_lid_3"/>
    <property type="match status" value="1"/>
</dbReference>
<dbReference type="InterPro" id="IPR003593">
    <property type="entry name" value="AAA+_ATPase"/>
</dbReference>
<dbReference type="InterPro" id="IPR041569">
    <property type="entry name" value="AAA_lid_3"/>
</dbReference>
<evidence type="ECO:0000256" key="3">
    <source>
        <dbReference type="ARBA" id="ARBA00038088"/>
    </source>
</evidence>
<keyword evidence="1" id="KW-0547">Nucleotide-binding</keyword>
<dbReference type="PANTHER" id="PTHR42960">
    <property type="entry name" value="YCF46 PROTEIN"/>
    <property type="match status" value="1"/>
</dbReference>
<name>A0ABT0N713_9GAMM</name>
<dbReference type="SUPFAM" id="SSF52540">
    <property type="entry name" value="P-loop containing nucleoside triphosphate hydrolases"/>
    <property type="match status" value="2"/>
</dbReference>
<gene>
    <name evidence="6" type="ORF">L2725_07465</name>
</gene>
<reference evidence="6 7" key="1">
    <citation type="submission" date="2022-01" db="EMBL/GenBank/DDBJ databases">
        <title>Whole genome-based taxonomy of the Shewanellaceae.</title>
        <authorList>
            <person name="Martin-Rodriguez A.J."/>
        </authorList>
    </citation>
    <scope>NUCLEOTIDE SEQUENCE [LARGE SCALE GENOMIC DNA]</scope>
    <source>
        <strain evidence="6 7">DSM 21332</strain>
    </source>
</reference>
<evidence type="ECO:0000313" key="7">
    <source>
        <dbReference type="Proteomes" id="UP001202831"/>
    </source>
</evidence>